<evidence type="ECO:0000256" key="3">
    <source>
        <dbReference type="ARBA" id="ARBA00023055"/>
    </source>
</evidence>
<dbReference type="PANTHER" id="PTHR46980">
    <property type="entry name" value="TRICALBIN-1-RELATED"/>
    <property type="match status" value="1"/>
</dbReference>
<dbReference type="SMART" id="SM00239">
    <property type="entry name" value="C2"/>
    <property type="match status" value="6"/>
</dbReference>
<feature type="transmembrane region" description="Helical" evidence="7">
    <location>
        <begin position="192"/>
        <end position="214"/>
    </location>
</feature>
<gene>
    <name evidence="10" type="ORF">DFQ27_001272</name>
</gene>
<accession>A0A9P6U8Z5</accession>
<dbReference type="OrthoDB" id="1029639at2759"/>
<evidence type="ECO:0000259" key="9">
    <source>
        <dbReference type="PROSITE" id="PS51847"/>
    </source>
</evidence>
<feature type="domain" description="C2" evidence="8">
    <location>
        <begin position="711"/>
        <end position="831"/>
    </location>
</feature>
<dbReference type="CDD" id="cd04044">
    <property type="entry name" value="C2A_Tricalbin-like"/>
    <property type="match status" value="1"/>
</dbReference>
<sequence>MDPQQQQQQQQPVLNVEPPLPDDVPAPVEKPTIPGKEKLDELVGKAVGGTVIASDIKPQDLPHIDPVRASLDAPTVATTPLLAEKQQPKAEKVNGSAPKTTTATTATAEDKAAATAAASSATVVDDIKNRIVGAYPQMTRIGWLEAYKRTDGPSNEFRDKSIWMDEFASSAMYGAFWHNAAAMFLIPVVCFIVFKLGGGFVSLILIIAFGATYYKNSIRRFRRNARDDLTRELIKNALEDNSESVEWINNFMSKFWLIYEPVLSATVVGVVDGILVDQTPAFLDSIRLTTFTLGTKAPRVDNIKTYPHTDPDVVMMDWRVSFTPTDIEDMTPRQLRSQVNPKVVLTVRVGKGIVGAGMPILVEDMSFKGYFRIKLKLTSNFPHIKTLDFSFLEPPTIDYVLKPVGGETFGMDIAHIPGLQSFIRDQTHAILGPMMYNPNVFTLDLEQIMTGGASLTASIGVVQFTVYNAKDLKNTELVGNSDPYMKIRLGNRPELAQTSVKQDTLNPIWNETFTILVNNLNEIVVMEILDKDTMRKDRPLGQANFDLKALELDPLQDDVWCKILRNGKERGATRIRAAFFPIEKPKPAEDGSGTLIPVESNAGILAVNVAQAKDIARSGRTKSICNVYLNGKLAHTTSKLSGTSPAWGANVEMFITDLLNANIDFEIVADGEVIGKYRSAAVNLIDDTKNKVDWVTVQGGDGTGKLRLNTEWKPILMSDDLNPSMHKPAFGVVRIKLLAGRDLRNVEATGKSDPYVVITGDKNVRRGRTKIIDDNLNPVWNEIHYVAVNSMKQAIELEVFDYQKLTKDRTLGKAGFTIADLVDELPDKAGYEARPAIDRWAPLLQKDGGAKGELHYVISFHPSLKVAKEVTAAERAAAPIETAAAAAKEGEAVANLQRAQEALAKATLEPAASAGKDIADAAVDIAAAALPANTVTREDALDYESGILVAHLMGAKLDKSNTYCEFYVDSDEYQYKSQPQKSRNPKWHEVADIFVKELEYAKLVVMVKEKSSLEKDPIVGVMTGNIRTLLETTPPDGAEIPILDKTDLRGKIHLKFEYLPVPIELEPKERLDNMGNLSCNLIRGRNLLAADRGGSSDPYVVFRLNGKEVYKSECVKKTLDPEFNEQFVIPIGSRAEDELVLEVFDWNQISAAKSLGMARVPLTNLQLVIPNEFALKLQNKSNQGEIHLRVKFMPEFLSSNKRRSGLGSTFVSGGAHLVTGGANLVGNVGMAGINTVGAVGHGAMDVGGAVGRGAIKGVGGAAKGVGAVGKGVFGGLSAGASVLGLRKDKEKNGSQSTIENTSSPALNASPKLQDTPPSSAVPQPETPTQSTLGASPSQGSLLSASASPLPRTSVGSIRSRSSMVFDSNDIVGEPGTLTVQIIEADGLQGVDKSGLSDPYVRVKMGAKGLFKTKVKKENLHPVWNEDCVIPGLTGHPVAINFCVKDHNKLGSDKDLGDFDLRVWEYLQPANESHPGEYVADFWAPLSGAGGRIHLALAFEPASGRRPESKRGLFRK</sequence>
<feature type="compositionally biased region" description="Polar residues" evidence="6">
    <location>
        <begin position="1293"/>
        <end position="1331"/>
    </location>
</feature>
<keyword evidence="11" id="KW-1185">Reference proteome</keyword>
<feature type="compositionally biased region" description="Low complexity" evidence="6">
    <location>
        <begin position="96"/>
        <end position="106"/>
    </location>
</feature>
<feature type="domain" description="C2" evidence="8">
    <location>
        <begin position="1055"/>
        <end position="1175"/>
    </location>
</feature>
<evidence type="ECO:0000259" key="8">
    <source>
        <dbReference type="PROSITE" id="PS50004"/>
    </source>
</evidence>
<dbReference type="PIRSF" id="PIRSF037232">
    <property type="entry name" value="Tricalbin"/>
    <property type="match status" value="1"/>
</dbReference>
<evidence type="ECO:0000313" key="10">
    <source>
        <dbReference type="EMBL" id="KAG0264330.1"/>
    </source>
</evidence>
<evidence type="ECO:0000256" key="1">
    <source>
        <dbReference type="ARBA" id="ARBA00004370"/>
    </source>
</evidence>
<feature type="domain" description="C2" evidence="8">
    <location>
        <begin position="1357"/>
        <end position="1477"/>
    </location>
</feature>
<proteinExistence type="predicted"/>
<reference evidence="10" key="1">
    <citation type="journal article" date="2020" name="Fungal Divers.">
        <title>Resolving the Mortierellaceae phylogeny through synthesis of multi-gene phylogenetics and phylogenomics.</title>
        <authorList>
            <person name="Vandepol N."/>
            <person name="Liber J."/>
            <person name="Desiro A."/>
            <person name="Na H."/>
            <person name="Kennedy M."/>
            <person name="Barry K."/>
            <person name="Grigoriev I.V."/>
            <person name="Miller A.N."/>
            <person name="O'Donnell K."/>
            <person name="Stajich J.E."/>
            <person name="Bonito G."/>
        </authorList>
    </citation>
    <scope>NUCLEOTIDE SEQUENCE</scope>
    <source>
        <strain evidence="10">BC1065</strain>
    </source>
</reference>
<organism evidence="10 11">
    <name type="scientific">Actinomortierella ambigua</name>
    <dbReference type="NCBI Taxonomy" id="1343610"/>
    <lineage>
        <taxon>Eukaryota</taxon>
        <taxon>Fungi</taxon>
        <taxon>Fungi incertae sedis</taxon>
        <taxon>Mucoromycota</taxon>
        <taxon>Mortierellomycotina</taxon>
        <taxon>Mortierellomycetes</taxon>
        <taxon>Mortierellales</taxon>
        <taxon>Mortierellaceae</taxon>
        <taxon>Actinomortierella</taxon>
    </lineage>
</organism>
<dbReference type="GO" id="GO:0061817">
    <property type="term" value="P:endoplasmic reticulum-plasma membrane tethering"/>
    <property type="evidence" value="ECO:0007669"/>
    <property type="project" value="InterPro"/>
</dbReference>
<dbReference type="InterPro" id="IPR031468">
    <property type="entry name" value="SMP_LBD"/>
</dbReference>
<dbReference type="GO" id="GO:0008289">
    <property type="term" value="F:lipid binding"/>
    <property type="evidence" value="ECO:0007669"/>
    <property type="project" value="UniProtKB-KW"/>
</dbReference>
<keyword evidence="4" id="KW-0446">Lipid-binding</keyword>
<keyword evidence="3" id="KW-0445">Lipid transport</keyword>
<feature type="region of interest" description="Disordered" evidence="6">
    <location>
        <begin position="1"/>
        <end position="37"/>
    </location>
</feature>
<dbReference type="InterPro" id="IPR052455">
    <property type="entry name" value="Tricalbin_domain"/>
</dbReference>
<feature type="compositionally biased region" description="Low complexity" evidence="6">
    <location>
        <begin position="1332"/>
        <end position="1350"/>
    </location>
</feature>
<dbReference type="EMBL" id="JAAAJB010000141">
    <property type="protein sequence ID" value="KAG0264330.1"/>
    <property type="molecule type" value="Genomic_DNA"/>
</dbReference>
<dbReference type="GO" id="GO:0016020">
    <property type="term" value="C:membrane"/>
    <property type="evidence" value="ECO:0007669"/>
    <property type="project" value="UniProtKB-SubCell"/>
</dbReference>
<dbReference type="Proteomes" id="UP000807716">
    <property type="component" value="Unassembled WGS sequence"/>
</dbReference>
<evidence type="ECO:0000256" key="4">
    <source>
        <dbReference type="ARBA" id="ARBA00023121"/>
    </source>
</evidence>
<dbReference type="PANTHER" id="PTHR46980:SF2">
    <property type="entry name" value="TRICALBIN-1-RELATED"/>
    <property type="match status" value="1"/>
</dbReference>
<evidence type="ECO:0008006" key="12">
    <source>
        <dbReference type="Google" id="ProtNLM"/>
    </source>
</evidence>
<dbReference type="SUPFAM" id="SSF49562">
    <property type="entry name" value="C2 domain (Calcium/lipid-binding domain, CaLB)"/>
    <property type="match status" value="6"/>
</dbReference>
<keyword evidence="7" id="KW-0812">Transmembrane</keyword>
<protein>
    <recommendedName>
        <fullName evidence="12">Tricalbin</fullName>
    </recommendedName>
</protein>
<evidence type="ECO:0000256" key="5">
    <source>
        <dbReference type="ARBA" id="ARBA00023136"/>
    </source>
</evidence>
<dbReference type="GO" id="GO:0071944">
    <property type="term" value="C:cell periphery"/>
    <property type="evidence" value="ECO:0007669"/>
    <property type="project" value="UniProtKB-ARBA"/>
</dbReference>
<keyword evidence="7" id="KW-1133">Transmembrane helix</keyword>
<dbReference type="InterPro" id="IPR037761">
    <property type="entry name" value="C2A_Tricalbin"/>
</dbReference>
<feature type="compositionally biased region" description="Low complexity" evidence="6">
    <location>
        <begin position="1"/>
        <end position="11"/>
    </location>
</feature>
<evidence type="ECO:0000313" key="11">
    <source>
        <dbReference type="Proteomes" id="UP000807716"/>
    </source>
</evidence>
<dbReference type="InterPro" id="IPR017147">
    <property type="entry name" value="Tricalbin"/>
</dbReference>
<name>A0A9P6U8Z5_9FUNG</name>
<dbReference type="PROSITE" id="PS51847">
    <property type="entry name" value="SMP"/>
    <property type="match status" value="1"/>
</dbReference>
<dbReference type="InterPro" id="IPR035892">
    <property type="entry name" value="C2_domain_sf"/>
</dbReference>
<dbReference type="GO" id="GO:0006869">
    <property type="term" value="P:lipid transport"/>
    <property type="evidence" value="ECO:0007669"/>
    <property type="project" value="UniProtKB-KW"/>
</dbReference>
<dbReference type="Pfam" id="PF25669">
    <property type="entry name" value="SMP_MUG190-like"/>
    <property type="match status" value="1"/>
</dbReference>
<dbReference type="CDD" id="cd00030">
    <property type="entry name" value="C2"/>
    <property type="match status" value="1"/>
</dbReference>
<comment type="subcellular location">
    <subcellularLocation>
        <location evidence="1">Membrane</location>
    </subcellularLocation>
</comment>
<feature type="domain" description="SMP-LTD" evidence="9">
    <location>
        <begin position="241"/>
        <end position="446"/>
    </location>
</feature>
<feature type="domain" description="C2" evidence="8">
    <location>
        <begin position="437"/>
        <end position="561"/>
    </location>
</feature>
<dbReference type="CDD" id="cd21678">
    <property type="entry name" value="SMP_TCB"/>
    <property type="match status" value="1"/>
</dbReference>
<evidence type="ECO:0000256" key="7">
    <source>
        <dbReference type="SAM" id="Phobius"/>
    </source>
</evidence>
<keyword evidence="5 7" id="KW-0472">Membrane</keyword>
<comment type="caution">
    <text evidence="10">The sequence shown here is derived from an EMBL/GenBank/DDBJ whole genome shotgun (WGS) entry which is preliminary data.</text>
</comment>
<dbReference type="Pfam" id="PF00168">
    <property type="entry name" value="C2"/>
    <property type="match status" value="5"/>
</dbReference>
<feature type="region of interest" description="Disordered" evidence="6">
    <location>
        <begin position="1287"/>
        <end position="1354"/>
    </location>
</feature>
<keyword evidence="2" id="KW-0813">Transport</keyword>
<dbReference type="Gene3D" id="2.60.40.150">
    <property type="entry name" value="C2 domain"/>
    <property type="match status" value="6"/>
</dbReference>
<feature type="domain" description="C2" evidence="8">
    <location>
        <begin position="926"/>
        <end position="1039"/>
    </location>
</feature>
<evidence type="ECO:0000256" key="2">
    <source>
        <dbReference type="ARBA" id="ARBA00022448"/>
    </source>
</evidence>
<dbReference type="PROSITE" id="PS50004">
    <property type="entry name" value="C2"/>
    <property type="match status" value="5"/>
</dbReference>
<evidence type="ECO:0000256" key="6">
    <source>
        <dbReference type="SAM" id="MobiDB-lite"/>
    </source>
</evidence>
<dbReference type="InterPro" id="IPR000008">
    <property type="entry name" value="C2_dom"/>
</dbReference>
<dbReference type="InterPro" id="IPR056910">
    <property type="entry name" value="TCB1-3_C2"/>
</dbReference>
<feature type="region of interest" description="Disordered" evidence="6">
    <location>
        <begin position="85"/>
        <end position="106"/>
    </location>
</feature>
<dbReference type="Pfam" id="PF24920">
    <property type="entry name" value="C2_TCB1"/>
    <property type="match status" value="1"/>
</dbReference>